<evidence type="ECO:0000313" key="2">
    <source>
        <dbReference type="WBParaSite" id="JU765_v2.g11210.t1"/>
    </source>
</evidence>
<name>A0AC34PYF5_9BILA</name>
<reference evidence="2" key="1">
    <citation type="submission" date="2022-11" db="UniProtKB">
        <authorList>
            <consortium name="WormBaseParasite"/>
        </authorList>
    </citation>
    <scope>IDENTIFICATION</scope>
</reference>
<proteinExistence type="predicted"/>
<sequence length="158" mass="18512">MFGRRGFCSTFFFVICQAVSNNFCDYYLELENQVFCGENGYLVRYGYPYCSRFTSPEYYDLFDEPGQKWVDCTAKCLLVKTRQIVEKEVGKAGVNCEKIEVEAFEVHTECYRECNFCQICRTNKFALISVFDPVDLFYPKTLNQVYEIGTMCGFQCFF</sequence>
<dbReference type="Proteomes" id="UP000887576">
    <property type="component" value="Unplaced"/>
</dbReference>
<organism evidence="1 2">
    <name type="scientific">Panagrolaimus sp. JU765</name>
    <dbReference type="NCBI Taxonomy" id="591449"/>
    <lineage>
        <taxon>Eukaryota</taxon>
        <taxon>Metazoa</taxon>
        <taxon>Ecdysozoa</taxon>
        <taxon>Nematoda</taxon>
        <taxon>Chromadorea</taxon>
        <taxon>Rhabditida</taxon>
        <taxon>Tylenchina</taxon>
        <taxon>Panagrolaimomorpha</taxon>
        <taxon>Panagrolaimoidea</taxon>
        <taxon>Panagrolaimidae</taxon>
        <taxon>Panagrolaimus</taxon>
    </lineage>
</organism>
<accession>A0AC34PYF5</accession>
<protein>
    <submittedName>
        <fullName evidence="2">Uncharacterized protein</fullName>
    </submittedName>
</protein>
<evidence type="ECO:0000313" key="1">
    <source>
        <dbReference type="Proteomes" id="UP000887576"/>
    </source>
</evidence>
<dbReference type="WBParaSite" id="JU765_v2.g11210.t1">
    <property type="protein sequence ID" value="JU765_v2.g11210.t1"/>
    <property type="gene ID" value="JU765_v2.g11210"/>
</dbReference>